<keyword evidence="1" id="KW-0732">Signal</keyword>
<reference evidence="2 3" key="1">
    <citation type="submission" date="2019-10" db="EMBL/GenBank/DDBJ databases">
        <title>Isolation, Identification of Microvirga thermotolerans HR1, a novel thermophilic bacterium and Comparative Genomics of the genus Microvirga.</title>
        <authorList>
            <person name="Li J."/>
            <person name="Zhang W."/>
            <person name="Lin M."/>
            <person name="Wang J."/>
        </authorList>
    </citation>
    <scope>NUCLEOTIDE SEQUENCE [LARGE SCALE GENOMIC DNA]</scope>
    <source>
        <strain evidence="2 3">HR1</strain>
    </source>
</reference>
<gene>
    <name evidence="2" type="ORF">GDR74_14190</name>
</gene>
<name>A0A5P9K0B4_9HYPH</name>
<dbReference type="KEGG" id="mico:GDR74_14190"/>
<dbReference type="Proteomes" id="UP000325614">
    <property type="component" value="Chromosome"/>
</dbReference>
<accession>A0A5P9K0B4</accession>
<feature type="chain" id="PRO_5024935167" description="DUF1036 domain-containing protein" evidence="1">
    <location>
        <begin position="20"/>
        <end position="143"/>
    </location>
</feature>
<protein>
    <recommendedName>
        <fullName evidence="4">DUF1036 domain-containing protein</fullName>
    </recommendedName>
</protein>
<dbReference type="EMBL" id="CP045423">
    <property type="protein sequence ID" value="QFU18153.1"/>
    <property type="molecule type" value="Genomic_DNA"/>
</dbReference>
<sequence>MKWLAALVSCVLLSAPALAREITPAERRDHSYSASLPACADPAVLGQISSDFSTRESRFWSSSLTIVGFERVVETDWRPWGLDYIPRRFCTGTVIVSDGYKRRINYSVREKLGFIGIGWSADWCVVGLDRNYAYAPLCKQAQP</sequence>
<evidence type="ECO:0000256" key="1">
    <source>
        <dbReference type="SAM" id="SignalP"/>
    </source>
</evidence>
<evidence type="ECO:0000313" key="3">
    <source>
        <dbReference type="Proteomes" id="UP000325614"/>
    </source>
</evidence>
<evidence type="ECO:0008006" key="4">
    <source>
        <dbReference type="Google" id="ProtNLM"/>
    </source>
</evidence>
<dbReference type="AlphaFoldDB" id="A0A5P9K0B4"/>
<evidence type="ECO:0000313" key="2">
    <source>
        <dbReference type="EMBL" id="QFU18153.1"/>
    </source>
</evidence>
<organism evidence="2 3">
    <name type="scientific">Microvirga thermotolerans</name>
    <dbReference type="NCBI Taxonomy" id="2651334"/>
    <lineage>
        <taxon>Bacteria</taxon>
        <taxon>Pseudomonadati</taxon>
        <taxon>Pseudomonadota</taxon>
        <taxon>Alphaproteobacteria</taxon>
        <taxon>Hyphomicrobiales</taxon>
        <taxon>Methylobacteriaceae</taxon>
        <taxon>Microvirga</taxon>
    </lineage>
</organism>
<proteinExistence type="predicted"/>
<feature type="signal peptide" evidence="1">
    <location>
        <begin position="1"/>
        <end position="19"/>
    </location>
</feature>
<keyword evidence="3" id="KW-1185">Reference proteome</keyword>